<gene>
    <name evidence="2" type="ORF">mRhiFer1_009255</name>
</gene>
<dbReference type="EMBL" id="JACAGC010000023">
    <property type="protein sequence ID" value="KAF6284502.1"/>
    <property type="molecule type" value="Genomic_DNA"/>
</dbReference>
<proteinExistence type="predicted"/>
<protein>
    <submittedName>
        <fullName evidence="2">Uncharacterized protein</fullName>
    </submittedName>
</protein>
<reference evidence="2 3" key="1">
    <citation type="journal article" date="2020" name="Nature">
        <title>Six reference-quality genomes reveal evolution of bat adaptations.</title>
        <authorList>
            <person name="Jebb D."/>
            <person name="Huang Z."/>
            <person name="Pippel M."/>
            <person name="Hughes G.M."/>
            <person name="Lavrichenko K."/>
            <person name="Devanna P."/>
            <person name="Winkler S."/>
            <person name="Jermiin L.S."/>
            <person name="Skirmuntt E.C."/>
            <person name="Katzourakis A."/>
            <person name="Burkitt-Gray L."/>
            <person name="Ray D.A."/>
            <person name="Sullivan K.A.M."/>
            <person name="Roscito J.G."/>
            <person name="Kirilenko B.M."/>
            <person name="Davalos L.M."/>
            <person name="Corthals A.P."/>
            <person name="Power M.L."/>
            <person name="Jones G."/>
            <person name="Ransome R.D."/>
            <person name="Dechmann D.K.N."/>
            <person name="Locatelli A.G."/>
            <person name="Puechmaille S.J."/>
            <person name="Fedrigo O."/>
            <person name="Jarvis E.D."/>
            <person name="Hiller M."/>
            <person name="Vernes S.C."/>
            <person name="Myers E.W."/>
            <person name="Teeling E.C."/>
        </authorList>
    </citation>
    <scope>NUCLEOTIDE SEQUENCE [LARGE SCALE GENOMIC DNA]</scope>
    <source>
        <strain evidence="2">MRhiFer1</strain>
        <tissue evidence="2">Lung</tissue>
    </source>
</reference>
<evidence type="ECO:0000313" key="3">
    <source>
        <dbReference type="Proteomes" id="UP000585614"/>
    </source>
</evidence>
<feature type="region of interest" description="Disordered" evidence="1">
    <location>
        <begin position="75"/>
        <end position="96"/>
    </location>
</feature>
<organism evidence="2 3">
    <name type="scientific">Rhinolophus ferrumequinum</name>
    <name type="common">Greater horseshoe bat</name>
    <dbReference type="NCBI Taxonomy" id="59479"/>
    <lineage>
        <taxon>Eukaryota</taxon>
        <taxon>Metazoa</taxon>
        <taxon>Chordata</taxon>
        <taxon>Craniata</taxon>
        <taxon>Vertebrata</taxon>
        <taxon>Euteleostomi</taxon>
        <taxon>Mammalia</taxon>
        <taxon>Eutheria</taxon>
        <taxon>Laurasiatheria</taxon>
        <taxon>Chiroptera</taxon>
        <taxon>Yinpterochiroptera</taxon>
        <taxon>Rhinolophoidea</taxon>
        <taxon>Rhinolophidae</taxon>
        <taxon>Rhinolophinae</taxon>
        <taxon>Rhinolophus</taxon>
    </lineage>
</organism>
<evidence type="ECO:0000313" key="2">
    <source>
        <dbReference type="EMBL" id="KAF6284502.1"/>
    </source>
</evidence>
<dbReference type="Proteomes" id="UP000585614">
    <property type="component" value="Unassembled WGS sequence"/>
</dbReference>
<evidence type="ECO:0000256" key="1">
    <source>
        <dbReference type="SAM" id="MobiDB-lite"/>
    </source>
</evidence>
<sequence>MHSAAICGLLVAPSSEMAEIIGTITVTAAIRIRGCNNIKGHLSRSVIQAPARQGAFISVSEHLCRATAAEKADLATEGRSSFRTSRESHGESSLQRPKQIMWSRIGLLEGSKYPAQQPKGWISKASFMRADNVPAQLRSLCFA</sequence>
<dbReference type="AlphaFoldDB" id="A0A7J7S7X6"/>
<name>A0A7J7S7X6_RHIFE</name>
<comment type="caution">
    <text evidence="2">The sequence shown here is derived from an EMBL/GenBank/DDBJ whole genome shotgun (WGS) entry which is preliminary data.</text>
</comment>
<accession>A0A7J7S7X6</accession>